<name>A0A127JWR7_9BURK</name>
<keyword evidence="3 5" id="KW-1133">Transmembrane helix</keyword>
<dbReference type="InterPro" id="IPR007267">
    <property type="entry name" value="GtrA_DPMS_TM"/>
</dbReference>
<evidence type="ECO:0000256" key="4">
    <source>
        <dbReference type="ARBA" id="ARBA00023136"/>
    </source>
</evidence>
<proteinExistence type="predicted"/>
<protein>
    <recommendedName>
        <fullName evidence="6">GtrA/DPMS transmembrane domain-containing protein</fullName>
    </recommendedName>
</protein>
<dbReference type="Proteomes" id="UP000070433">
    <property type="component" value="Chromosome"/>
</dbReference>
<evidence type="ECO:0000256" key="5">
    <source>
        <dbReference type="SAM" id="Phobius"/>
    </source>
</evidence>
<feature type="transmembrane region" description="Helical" evidence="5">
    <location>
        <begin position="70"/>
        <end position="90"/>
    </location>
</feature>
<evidence type="ECO:0000313" key="8">
    <source>
        <dbReference type="Proteomes" id="UP000070433"/>
    </source>
</evidence>
<accession>A0A127JWR7</accession>
<keyword evidence="4 5" id="KW-0472">Membrane</keyword>
<feature type="transmembrane region" description="Helical" evidence="5">
    <location>
        <begin position="40"/>
        <end position="58"/>
    </location>
</feature>
<dbReference type="Pfam" id="PF04138">
    <property type="entry name" value="GtrA_DPMS_TM"/>
    <property type="match status" value="1"/>
</dbReference>
<evidence type="ECO:0000256" key="2">
    <source>
        <dbReference type="ARBA" id="ARBA00022692"/>
    </source>
</evidence>
<organism evidence="7 8">
    <name type="scientific">Ramlibacter tataouinensis</name>
    <dbReference type="NCBI Taxonomy" id="94132"/>
    <lineage>
        <taxon>Bacteria</taxon>
        <taxon>Pseudomonadati</taxon>
        <taxon>Pseudomonadota</taxon>
        <taxon>Betaproteobacteria</taxon>
        <taxon>Burkholderiales</taxon>
        <taxon>Comamonadaceae</taxon>
        <taxon>Ramlibacter</taxon>
    </lineage>
</organism>
<dbReference type="GO" id="GO:0016020">
    <property type="term" value="C:membrane"/>
    <property type="evidence" value="ECO:0007669"/>
    <property type="project" value="UniProtKB-SubCell"/>
</dbReference>
<evidence type="ECO:0000256" key="3">
    <source>
        <dbReference type="ARBA" id="ARBA00022989"/>
    </source>
</evidence>
<comment type="subcellular location">
    <subcellularLocation>
        <location evidence="1">Membrane</location>
        <topology evidence="1">Multi-pass membrane protein</topology>
    </subcellularLocation>
</comment>
<evidence type="ECO:0000259" key="6">
    <source>
        <dbReference type="Pfam" id="PF04138"/>
    </source>
</evidence>
<gene>
    <name evidence="7" type="ORF">UC35_18360</name>
</gene>
<keyword evidence="8" id="KW-1185">Reference proteome</keyword>
<reference evidence="7 8" key="1">
    <citation type="journal article" date="2014" name="Int. J. Syst. Evol. Microbiol.">
        <title>Ramlibacter solisilvae sp. nov., isolated from forest soil, and emended description of the genus Ramlibacter.</title>
        <authorList>
            <person name="Lee H.J."/>
            <person name="Lee S.H."/>
            <person name="Lee S.S."/>
            <person name="Lee J.S."/>
            <person name="Kim Y."/>
            <person name="Kim S.C."/>
            <person name="Jeon C.O."/>
        </authorList>
    </citation>
    <scope>NUCLEOTIDE SEQUENCE [LARGE SCALE GENOMIC DNA]</scope>
    <source>
        <strain evidence="7 8">5-10</strain>
    </source>
</reference>
<dbReference type="AlphaFoldDB" id="A0A127JWR7"/>
<feature type="domain" description="GtrA/DPMS transmembrane" evidence="6">
    <location>
        <begin position="8"/>
        <end position="134"/>
    </location>
</feature>
<evidence type="ECO:0000313" key="7">
    <source>
        <dbReference type="EMBL" id="AMO24440.1"/>
    </source>
</evidence>
<dbReference type="EMBL" id="CP010951">
    <property type="protein sequence ID" value="AMO24440.1"/>
    <property type="molecule type" value="Genomic_DNA"/>
</dbReference>
<dbReference type="GO" id="GO:0000271">
    <property type="term" value="P:polysaccharide biosynthetic process"/>
    <property type="evidence" value="ECO:0007669"/>
    <property type="project" value="InterPro"/>
</dbReference>
<sequence length="147" mass="15794">MRIIRFLKFTGISGAGWLLDFALLLLLVGAFDIPIASSNLISSCMAAVAVFLISRQTIFQSAPGAMLRRVGLYFTYSLSVVLLASVAIRYVAQYLPMLCGDLGVVTPSAAVIAATAKLIMTPPQLFMNFLAARLTSESKFRIAGEPT</sequence>
<keyword evidence="2 5" id="KW-0812">Transmembrane</keyword>
<evidence type="ECO:0000256" key="1">
    <source>
        <dbReference type="ARBA" id="ARBA00004141"/>
    </source>
</evidence>
<feature type="transmembrane region" description="Helical" evidence="5">
    <location>
        <begin position="102"/>
        <end position="120"/>
    </location>
</feature>